<keyword evidence="4 8" id="KW-1133">Transmembrane helix</keyword>
<evidence type="ECO:0000256" key="3">
    <source>
        <dbReference type="ARBA" id="ARBA00022792"/>
    </source>
</evidence>
<evidence type="ECO:0000256" key="7">
    <source>
        <dbReference type="PROSITE-ProRule" id="PRU01094"/>
    </source>
</evidence>
<evidence type="ECO:0000256" key="2">
    <source>
        <dbReference type="ARBA" id="ARBA00022692"/>
    </source>
</evidence>
<comment type="subcellular location">
    <subcellularLocation>
        <location evidence="1">Mitochondrion inner membrane</location>
        <topology evidence="1">Single-pass membrane protein</topology>
    </subcellularLocation>
</comment>
<keyword evidence="5 7" id="KW-0496">Mitochondrion</keyword>
<dbReference type="EMBL" id="OC887248">
    <property type="protein sequence ID" value="CAD7644900.1"/>
    <property type="molecule type" value="Genomic_DNA"/>
</dbReference>
<evidence type="ECO:0000259" key="9">
    <source>
        <dbReference type="PROSITE" id="PS51758"/>
    </source>
</evidence>
<dbReference type="PROSITE" id="PS51758">
    <property type="entry name" value="LETM1_RBD"/>
    <property type="match status" value="1"/>
</dbReference>
<evidence type="ECO:0000256" key="8">
    <source>
        <dbReference type="SAM" id="Phobius"/>
    </source>
</evidence>
<feature type="non-terminal residue" evidence="10">
    <location>
        <position position="1"/>
    </location>
</feature>
<dbReference type="PANTHER" id="PTHR14009">
    <property type="entry name" value="LEUCINE ZIPPER-EF-HAND CONTAINING TRANSMEMBRANE PROTEIN"/>
    <property type="match status" value="1"/>
</dbReference>
<dbReference type="OrthoDB" id="73691at2759"/>
<dbReference type="GO" id="GO:0043022">
    <property type="term" value="F:ribosome binding"/>
    <property type="evidence" value="ECO:0007669"/>
    <property type="project" value="InterPro"/>
</dbReference>
<keyword evidence="2 8" id="KW-0812">Transmembrane</keyword>
<feature type="non-terminal residue" evidence="10">
    <location>
        <position position="304"/>
    </location>
</feature>
<dbReference type="InterPro" id="IPR033122">
    <property type="entry name" value="LETM1-like_RBD"/>
</dbReference>
<protein>
    <recommendedName>
        <fullName evidence="9">Letm1 RBD domain-containing protein</fullName>
    </recommendedName>
</protein>
<evidence type="ECO:0000313" key="10">
    <source>
        <dbReference type="EMBL" id="CAD7644900.1"/>
    </source>
</evidence>
<evidence type="ECO:0000256" key="4">
    <source>
        <dbReference type="ARBA" id="ARBA00022989"/>
    </source>
</evidence>
<reference evidence="10" key="1">
    <citation type="submission" date="2020-11" db="EMBL/GenBank/DDBJ databases">
        <authorList>
            <person name="Tran Van P."/>
        </authorList>
    </citation>
    <scope>NUCLEOTIDE SEQUENCE</scope>
</reference>
<feature type="domain" description="Letm1 RBD" evidence="9">
    <location>
        <begin position="142"/>
        <end position="304"/>
    </location>
</feature>
<dbReference type="Pfam" id="PF07766">
    <property type="entry name" value="LETM1_RBD"/>
    <property type="match status" value="1"/>
</dbReference>
<keyword evidence="3" id="KW-0999">Mitochondrion inner membrane</keyword>
<keyword evidence="11" id="KW-1185">Reference proteome</keyword>
<sequence>DQLKPRKPSDKVKPIAGLKSFVSNKFVQFIEGYERILEKRFPKTFKIYQTLFVTQIIGAKDFYKDIVQHFQISKQLFDGKRLNELSYSELMIYYKTPKDMARVGPVLLVSALPFANYVVFPLAFMFPKQLLSSHFWSLEQRQLFQTQDHTKRLYYFRPVFRHIQRRLPSVTHDNKLQVKCRQVFAQIGSGTHPSVDRILDIKPAFVSKPYGAKHLKSKHLSDLCRMYGLNAFPLGRRSRLIKHMGFVRELDLAIDRTGIQTLNLDQIKTACFMRGLNPIELSKEEMIAWLQSWISIAHKVDSNY</sequence>
<dbReference type="AlphaFoldDB" id="A0A7R9LNF0"/>
<dbReference type="EMBL" id="CAJPIZ010032673">
    <property type="protein sequence ID" value="CAG2120311.1"/>
    <property type="molecule type" value="Genomic_DNA"/>
</dbReference>
<dbReference type="GO" id="GO:0030003">
    <property type="term" value="P:intracellular monoatomic cation homeostasis"/>
    <property type="evidence" value="ECO:0007669"/>
    <property type="project" value="TreeGrafter"/>
</dbReference>
<evidence type="ECO:0000256" key="6">
    <source>
        <dbReference type="ARBA" id="ARBA00023136"/>
    </source>
</evidence>
<evidence type="ECO:0000256" key="1">
    <source>
        <dbReference type="ARBA" id="ARBA00004434"/>
    </source>
</evidence>
<keyword evidence="6 8" id="KW-0472">Membrane</keyword>
<organism evidence="10">
    <name type="scientific">Medioppia subpectinata</name>
    <dbReference type="NCBI Taxonomy" id="1979941"/>
    <lineage>
        <taxon>Eukaryota</taxon>
        <taxon>Metazoa</taxon>
        <taxon>Ecdysozoa</taxon>
        <taxon>Arthropoda</taxon>
        <taxon>Chelicerata</taxon>
        <taxon>Arachnida</taxon>
        <taxon>Acari</taxon>
        <taxon>Acariformes</taxon>
        <taxon>Sarcoptiformes</taxon>
        <taxon>Oribatida</taxon>
        <taxon>Brachypylina</taxon>
        <taxon>Oppioidea</taxon>
        <taxon>Oppiidae</taxon>
        <taxon>Medioppia</taxon>
    </lineage>
</organism>
<accession>A0A7R9LNF0</accession>
<proteinExistence type="predicted"/>
<evidence type="ECO:0000256" key="5">
    <source>
        <dbReference type="ARBA" id="ARBA00023128"/>
    </source>
</evidence>
<dbReference type="Proteomes" id="UP000759131">
    <property type="component" value="Unassembled WGS sequence"/>
</dbReference>
<gene>
    <name evidence="10" type="ORF">OSB1V03_LOCUS20258</name>
</gene>
<dbReference type="PANTHER" id="PTHR14009:SF13">
    <property type="entry name" value="LETM1 DOMAIN-CONTAINING PROTEIN 1"/>
    <property type="match status" value="1"/>
</dbReference>
<dbReference type="InterPro" id="IPR044202">
    <property type="entry name" value="LETM1/MDM38-like"/>
</dbReference>
<name>A0A7R9LNF0_9ACAR</name>
<evidence type="ECO:0000313" key="11">
    <source>
        <dbReference type="Proteomes" id="UP000759131"/>
    </source>
</evidence>
<feature type="transmembrane region" description="Helical" evidence="8">
    <location>
        <begin position="103"/>
        <end position="126"/>
    </location>
</feature>
<dbReference type="GO" id="GO:0005743">
    <property type="term" value="C:mitochondrial inner membrane"/>
    <property type="evidence" value="ECO:0007669"/>
    <property type="project" value="UniProtKB-SubCell"/>
</dbReference>